<dbReference type="AlphaFoldDB" id="A0A0A9B223"/>
<organism evidence="1">
    <name type="scientific">Arundo donax</name>
    <name type="common">Giant reed</name>
    <name type="synonym">Donax arundinaceus</name>
    <dbReference type="NCBI Taxonomy" id="35708"/>
    <lineage>
        <taxon>Eukaryota</taxon>
        <taxon>Viridiplantae</taxon>
        <taxon>Streptophyta</taxon>
        <taxon>Embryophyta</taxon>
        <taxon>Tracheophyta</taxon>
        <taxon>Spermatophyta</taxon>
        <taxon>Magnoliopsida</taxon>
        <taxon>Liliopsida</taxon>
        <taxon>Poales</taxon>
        <taxon>Poaceae</taxon>
        <taxon>PACMAD clade</taxon>
        <taxon>Arundinoideae</taxon>
        <taxon>Arundineae</taxon>
        <taxon>Arundo</taxon>
    </lineage>
</organism>
<protein>
    <submittedName>
        <fullName evidence="1">Uncharacterized protein</fullName>
    </submittedName>
</protein>
<proteinExistence type="predicted"/>
<evidence type="ECO:0000313" key="1">
    <source>
        <dbReference type="EMBL" id="JAD58034.1"/>
    </source>
</evidence>
<name>A0A0A9B223_ARUDO</name>
<reference evidence="1" key="2">
    <citation type="journal article" date="2015" name="Data Brief">
        <title>Shoot transcriptome of the giant reed, Arundo donax.</title>
        <authorList>
            <person name="Barrero R.A."/>
            <person name="Guerrero F.D."/>
            <person name="Moolhuijzen P."/>
            <person name="Goolsby J.A."/>
            <person name="Tidwell J."/>
            <person name="Bellgard S.E."/>
            <person name="Bellgard M.I."/>
        </authorList>
    </citation>
    <scope>NUCLEOTIDE SEQUENCE</scope>
    <source>
        <tissue evidence="1">Shoot tissue taken approximately 20 cm above the soil surface</tissue>
    </source>
</reference>
<accession>A0A0A9B223</accession>
<sequence>MMPAQDVAEMVVAIIVYSRLPFGGLLHGRTVCHCWELHAGFDLV</sequence>
<reference evidence="1" key="1">
    <citation type="submission" date="2014-09" db="EMBL/GenBank/DDBJ databases">
        <authorList>
            <person name="Magalhaes I.L.F."/>
            <person name="Oliveira U."/>
            <person name="Santos F.R."/>
            <person name="Vidigal T.H.D.A."/>
            <person name="Brescovit A.D."/>
            <person name="Santos A.J."/>
        </authorList>
    </citation>
    <scope>NUCLEOTIDE SEQUENCE</scope>
    <source>
        <tissue evidence="1">Shoot tissue taken approximately 20 cm above the soil surface</tissue>
    </source>
</reference>
<dbReference type="EMBL" id="GBRH01239861">
    <property type="protein sequence ID" value="JAD58034.1"/>
    <property type="molecule type" value="Transcribed_RNA"/>
</dbReference>